<dbReference type="RefSeq" id="WP_094665040.1">
    <property type="nucleotide sequence ID" value="NZ_MWWV01000018.1"/>
</dbReference>
<comment type="caution">
    <text evidence="2">The sequence shown here is derived from an EMBL/GenBank/DDBJ whole genome shotgun (WGS) entry which is preliminary data.</text>
</comment>
<dbReference type="EMBL" id="MWWV01000018">
    <property type="protein sequence ID" value="OZG55577.1"/>
    <property type="molecule type" value="Genomic_DNA"/>
</dbReference>
<dbReference type="Proteomes" id="UP000216444">
    <property type="component" value="Unassembled WGS sequence"/>
</dbReference>
<accession>A0A261F8U3</accession>
<dbReference type="AlphaFoldDB" id="A0A261F8U3"/>
<gene>
    <name evidence="2" type="ORF">BTIS_1949</name>
</gene>
<organism evidence="2 3">
    <name type="scientific">Bifidobacterium tissieri</name>
    <dbReference type="NCBI Taxonomy" id="1630162"/>
    <lineage>
        <taxon>Bacteria</taxon>
        <taxon>Bacillati</taxon>
        <taxon>Actinomycetota</taxon>
        <taxon>Actinomycetes</taxon>
        <taxon>Bifidobacteriales</taxon>
        <taxon>Bifidobacteriaceae</taxon>
        <taxon>Bifidobacterium</taxon>
    </lineage>
</organism>
<feature type="transmembrane region" description="Helical" evidence="1">
    <location>
        <begin position="129"/>
        <end position="149"/>
    </location>
</feature>
<feature type="transmembrane region" description="Helical" evidence="1">
    <location>
        <begin position="103"/>
        <end position="123"/>
    </location>
</feature>
<keyword evidence="3" id="KW-1185">Reference proteome</keyword>
<evidence type="ECO:0000256" key="1">
    <source>
        <dbReference type="SAM" id="Phobius"/>
    </source>
</evidence>
<protein>
    <recommendedName>
        <fullName evidence="4">Histidine kinase</fullName>
    </recommendedName>
</protein>
<name>A0A261F8U3_9BIFI</name>
<proteinExistence type="predicted"/>
<feature type="transmembrane region" description="Helical" evidence="1">
    <location>
        <begin position="68"/>
        <end position="96"/>
    </location>
</feature>
<feature type="transmembrane region" description="Helical" evidence="1">
    <location>
        <begin position="15"/>
        <end position="34"/>
    </location>
</feature>
<evidence type="ECO:0000313" key="2">
    <source>
        <dbReference type="EMBL" id="OZG55577.1"/>
    </source>
</evidence>
<keyword evidence="1" id="KW-0472">Membrane</keyword>
<feature type="transmembrane region" description="Helical" evidence="1">
    <location>
        <begin position="41"/>
        <end position="62"/>
    </location>
</feature>
<sequence>MTHQSQWTAWITRQFPYLSAALALLALAMVDAISRATWMPLGIGYFGVFLMLDVVMACRPMIGSVSMMAFSIIGSLITQTVSPNPIVTAMVALIILGYRRPKLGLILGCMEIVCPFINIALRYPVDFDLYSAVNMCALTALCYFIGYALRWKDQAAKAAVLKSQLGHLQHTLTVATALHDTTSSNLSNIMQVTQMHLINKEDASKDDWQLINVKATEALHGVHHVIALLDADKQSTEVEPRQSFMEQLESCVRFEETTLRNAGFTGTTFITGVGNPSSHQRGQAVLDALSEIYRNIERHANPDFFYKVSISIDNSISILASNTCRDKHLCSIPHGKGLKVHTKRIASLGGTFTSHKNGNQWNVILQMPLR</sequence>
<evidence type="ECO:0000313" key="3">
    <source>
        <dbReference type="Proteomes" id="UP000216444"/>
    </source>
</evidence>
<keyword evidence="1" id="KW-1133">Transmembrane helix</keyword>
<reference evidence="2 3" key="1">
    <citation type="journal article" date="2017" name="BMC Genomics">
        <title>Comparative genomic and phylogenomic analyses of the Bifidobacteriaceae family.</title>
        <authorList>
            <person name="Lugli G.A."/>
            <person name="Milani C."/>
            <person name="Turroni F."/>
            <person name="Duranti S."/>
            <person name="Mancabelli L."/>
            <person name="Mangifesta M."/>
            <person name="Ferrario C."/>
            <person name="Modesto M."/>
            <person name="Mattarelli P."/>
            <person name="Jiri K."/>
            <person name="van Sinderen D."/>
            <person name="Ventura M."/>
        </authorList>
    </citation>
    <scope>NUCLEOTIDE SEQUENCE [LARGE SCALE GENOMIC DNA]</scope>
    <source>
        <strain evidence="2 3">DSM 100201</strain>
    </source>
</reference>
<evidence type="ECO:0008006" key="4">
    <source>
        <dbReference type="Google" id="ProtNLM"/>
    </source>
</evidence>
<keyword evidence="1" id="KW-0812">Transmembrane</keyword>